<keyword evidence="3" id="KW-1185">Reference proteome</keyword>
<dbReference type="RefSeq" id="WP_015005590.1">
    <property type="nucleotide sequence ID" value="NZ_FQZJ01000002.1"/>
</dbReference>
<protein>
    <submittedName>
        <fullName evidence="2">D-beta-hydroxybutyrate dehydrogenase protein</fullName>
    </submittedName>
</protein>
<proteinExistence type="inferred from homology"/>
<dbReference type="Pfam" id="PF13561">
    <property type="entry name" value="adh_short_C2"/>
    <property type="match status" value="1"/>
</dbReference>
<dbReference type="PANTHER" id="PTHR42879">
    <property type="entry name" value="3-OXOACYL-(ACYL-CARRIER-PROTEIN) REDUCTASE"/>
    <property type="match status" value="1"/>
</dbReference>
<dbReference type="GO" id="GO:0003858">
    <property type="term" value="F:3-hydroxybutyrate dehydrogenase activity"/>
    <property type="evidence" value="ECO:0007669"/>
    <property type="project" value="InterPro"/>
</dbReference>
<sequence length="260" mass="27811">MDLKGKAAIITGSTSGIGLGIAQGFAAQGINIMLNGFGDSVEIEKERQAIENQGVKCIYNDADMTQPDEITAMVEEAVKVFGSIDIVVNNAGIQHVAPVEEFSPEKWDSIIAINMSSSFHTVRAAIPHMKRQGWGRIINIASAHGLIASPFKSAYVTAKHGVLGFTKTIALEVAEDNITCNAICPGYVLTPLVEKQIPDTAKARGISEEEVKRDVILSAQWTKKFVTVEELAGTSLFLCSEHAENITGTHISVDGGWTAG</sequence>
<dbReference type="PROSITE" id="PS00061">
    <property type="entry name" value="ADH_SHORT"/>
    <property type="match status" value="1"/>
</dbReference>
<name>A0AB33Z3L1_9GAMM</name>
<dbReference type="PRINTS" id="PR00080">
    <property type="entry name" value="SDRFAMILY"/>
</dbReference>
<comment type="similarity">
    <text evidence="1">Belongs to the short-chain dehydrogenases/reductases (SDR) family.</text>
</comment>
<evidence type="ECO:0000313" key="2">
    <source>
        <dbReference type="EMBL" id="EPD14031.1"/>
    </source>
</evidence>
<dbReference type="NCBIfam" id="TIGR01963">
    <property type="entry name" value="PHB_DH"/>
    <property type="match status" value="1"/>
</dbReference>
<dbReference type="InterPro" id="IPR020904">
    <property type="entry name" value="Sc_DH/Rdtase_CS"/>
</dbReference>
<accession>A0AB33Z3L1</accession>
<dbReference type="PANTHER" id="PTHR42879:SF2">
    <property type="entry name" value="3-OXOACYL-[ACYL-CARRIER-PROTEIN] REDUCTASE FABG"/>
    <property type="match status" value="1"/>
</dbReference>
<dbReference type="InterPro" id="IPR002347">
    <property type="entry name" value="SDR_fam"/>
</dbReference>
<dbReference type="Gene3D" id="3.40.50.720">
    <property type="entry name" value="NAD(P)-binding Rossmann-like Domain"/>
    <property type="match status" value="1"/>
</dbReference>
<dbReference type="PRINTS" id="PR00081">
    <property type="entry name" value="GDHRDH"/>
</dbReference>
<gene>
    <name evidence="2" type="ORF">L196_00990</name>
</gene>
<dbReference type="InterPro" id="IPR011294">
    <property type="entry name" value="3-OHbutyrate_DH"/>
</dbReference>
<evidence type="ECO:0000256" key="1">
    <source>
        <dbReference type="ARBA" id="ARBA00006484"/>
    </source>
</evidence>
<dbReference type="Proteomes" id="UP000015462">
    <property type="component" value="Unassembled WGS sequence"/>
</dbReference>
<dbReference type="GO" id="GO:0032787">
    <property type="term" value="P:monocarboxylic acid metabolic process"/>
    <property type="evidence" value="ECO:0007669"/>
    <property type="project" value="UniProtKB-ARBA"/>
</dbReference>
<dbReference type="EMBL" id="ASHL01000001">
    <property type="protein sequence ID" value="EPD14031.1"/>
    <property type="molecule type" value="Genomic_DNA"/>
</dbReference>
<dbReference type="InterPro" id="IPR036291">
    <property type="entry name" value="NAD(P)-bd_dom_sf"/>
</dbReference>
<dbReference type="NCBIfam" id="NF009093">
    <property type="entry name" value="PRK12429.1"/>
    <property type="match status" value="1"/>
</dbReference>
<dbReference type="InterPro" id="IPR050259">
    <property type="entry name" value="SDR"/>
</dbReference>
<dbReference type="SUPFAM" id="SSF51735">
    <property type="entry name" value="NAD(P)-binding Rossmann-fold domains"/>
    <property type="match status" value="1"/>
</dbReference>
<organism evidence="2 3">
    <name type="scientific">Cycloclasticus pugetii</name>
    <dbReference type="NCBI Taxonomy" id="34068"/>
    <lineage>
        <taxon>Bacteria</taxon>
        <taxon>Pseudomonadati</taxon>
        <taxon>Pseudomonadota</taxon>
        <taxon>Gammaproteobacteria</taxon>
        <taxon>Thiotrichales</taxon>
        <taxon>Piscirickettsiaceae</taxon>
        <taxon>Cycloclasticus</taxon>
    </lineage>
</organism>
<dbReference type="FunFam" id="3.40.50.720:FF:000084">
    <property type="entry name" value="Short-chain dehydrogenase reductase"/>
    <property type="match status" value="1"/>
</dbReference>
<reference evidence="2 3" key="1">
    <citation type="journal article" date="2013" name="Genome Announc.">
        <title>Genome Sequence of the Pyrene- and Fluoranthene-Degrading Bacterium Cycloclasticus sp. Strain PY97M.</title>
        <authorList>
            <person name="Cui Z."/>
            <person name="Xu G."/>
            <person name="Li Q."/>
            <person name="Gao W."/>
            <person name="Zheng L."/>
        </authorList>
    </citation>
    <scope>NUCLEOTIDE SEQUENCE [LARGE SCALE GENOMIC DNA]</scope>
    <source>
        <strain evidence="2 3">PY97M</strain>
    </source>
</reference>
<dbReference type="AlphaFoldDB" id="A0AB33Z3L1"/>
<evidence type="ECO:0000313" key="3">
    <source>
        <dbReference type="Proteomes" id="UP000015462"/>
    </source>
</evidence>
<comment type="caution">
    <text evidence="2">The sequence shown here is derived from an EMBL/GenBank/DDBJ whole genome shotgun (WGS) entry which is preliminary data.</text>
</comment>